<dbReference type="VEuPathDB" id="VectorBase:ADIR011734"/>
<reference evidence="1" key="2">
    <citation type="submission" date="2020-05" db="UniProtKB">
        <authorList>
            <consortium name="EnsemblMetazoa"/>
        </authorList>
    </citation>
    <scope>IDENTIFICATION</scope>
    <source>
        <strain evidence="1">WRAIR2</strain>
    </source>
</reference>
<dbReference type="Proteomes" id="UP000075884">
    <property type="component" value="Unassembled WGS sequence"/>
</dbReference>
<dbReference type="STRING" id="7168.A0A182NVN3"/>
<proteinExistence type="predicted"/>
<dbReference type="EnsemblMetazoa" id="ADIR011734-RA">
    <property type="protein sequence ID" value="ADIR011734-PA"/>
    <property type="gene ID" value="ADIR011734"/>
</dbReference>
<protein>
    <submittedName>
        <fullName evidence="1">Uncharacterized protein</fullName>
    </submittedName>
</protein>
<sequence length="104" mass="11613">MNDLQQTGVFINDRRIKIGLRTIIADSPARAFVKGVVSFNAAHGCIKCTYIGKKDSHSKRMFFEGVDSEKRIDSLFRSHAYGAHVKTKSPILDLIGCDIIMDII</sequence>
<evidence type="ECO:0000313" key="1">
    <source>
        <dbReference type="EnsemblMetazoa" id="ADIR011734-PA"/>
    </source>
</evidence>
<evidence type="ECO:0000313" key="2">
    <source>
        <dbReference type="Proteomes" id="UP000075884"/>
    </source>
</evidence>
<name>A0A182NVN3_9DIPT</name>
<reference evidence="2" key="1">
    <citation type="submission" date="2013-03" db="EMBL/GenBank/DDBJ databases">
        <title>The Genome Sequence of Anopheles dirus WRAIR2.</title>
        <authorList>
            <consortium name="The Broad Institute Genomics Platform"/>
            <person name="Neafsey D.E."/>
            <person name="Walton C."/>
            <person name="Walker B."/>
            <person name="Young S.K."/>
            <person name="Zeng Q."/>
            <person name="Gargeya S."/>
            <person name="Fitzgerald M."/>
            <person name="Haas B."/>
            <person name="Abouelleil A."/>
            <person name="Allen A.W."/>
            <person name="Alvarado L."/>
            <person name="Arachchi H.M."/>
            <person name="Berlin A.M."/>
            <person name="Chapman S.B."/>
            <person name="Gainer-Dewar J."/>
            <person name="Goldberg J."/>
            <person name="Griggs A."/>
            <person name="Gujja S."/>
            <person name="Hansen M."/>
            <person name="Howarth C."/>
            <person name="Imamovic A."/>
            <person name="Ireland A."/>
            <person name="Larimer J."/>
            <person name="McCowan C."/>
            <person name="Murphy C."/>
            <person name="Pearson M."/>
            <person name="Poon T.W."/>
            <person name="Priest M."/>
            <person name="Roberts A."/>
            <person name="Saif S."/>
            <person name="Shea T."/>
            <person name="Sisk P."/>
            <person name="Sykes S."/>
            <person name="Wortman J."/>
            <person name="Nusbaum C."/>
            <person name="Birren B."/>
        </authorList>
    </citation>
    <scope>NUCLEOTIDE SEQUENCE [LARGE SCALE GENOMIC DNA]</scope>
    <source>
        <strain evidence="2">WRAIR2</strain>
    </source>
</reference>
<keyword evidence="2" id="KW-1185">Reference proteome</keyword>
<accession>A0A182NVN3</accession>
<organism evidence="1 2">
    <name type="scientific">Anopheles dirus</name>
    <dbReference type="NCBI Taxonomy" id="7168"/>
    <lineage>
        <taxon>Eukaryota</taxon>
        <taxon>Metazoa</taxon>
        <taxon>Ecdysozoa</taxon>
        <taxon>Arthropoda</taxon>
        <taxon>Hexapoda</taxon>
        <taxon>Insecta</taxon>
        <taxon>Pterygota</taxon>
        <taxon>Neoptera</taxon>
        <taxon>Endopterygota</taxon>
        <taxon>Diptera</taxon>
        <taxon>Nematocera</taxon>
        <taxon>Culicoidea</taxon>
        <taxon>Culicidae</taxon>
        <taxon>Anophelinae</taxon>
        <taxon>Anopheles</taxon>
    </lineage>
</organism>
<dbReference type="AlphaFoldDB" id="A0A182NVN3"/>